<dbReference type="InterPro" id="IPR015424">
    <property type="entry name" value="PyrdxlP-dep_Trfase"/>
</dbReference>
<dbReference type="PANTHER" id="PTHR30244">
    <property type="entry name" value="TRANSAMINASE"/>
    <property type="match status" value="1"/>
</dbReference>
<dbReference type="PIRSF" id="PIRSF000390">
    <property type="entry name" value="PLP_StrS"/>
    <property type="match status" value="1"/>
</dbReference>
<evidence type="ECO:0000313" key="2">
    <source>
        <dbReference type="EMBL" id="MFB0843524.1"/>
    </source>
</evidence>
<organism evidence="2 3">
    <name type="scientific">Paenibacillus oleatilyticus</name>
    <dbReference type="NCBI Taxonomy" id="2594886"/>
    <lineage>
        <taxon>Bacteria</taxon>
        <taxon>Bacillati</taxon>
        <taxon>Bacillota</taxon>
        <taxon>Bacilli</taxon>
        <taxon>Bacillales</taxon>
        <taxon>Paenibacillaceae</taxon>
        <taxon>Paenibacillus</taxon>
    </lineage>
</organism>
<sequence>MKTQGETMKEVTPTLPGHFLGAHLMDEEEINEVLEVMRSKSIFRYYGPQLLGKTDQFEAEMARFLESEHVLAVSSGTAALKTALQALGIGPGDEVIVPAYGFIATANAVVACHAVPVFADIDESMNMDPGDVRAKITANTKAIICVHVQGVAAELEALLDIANGRGIPLIEDAAQAFGGTYKGRKLGTLGAAGCFSFQTNKIVSLGEGGAVAMRDNELYQRAAIYHDQGCVRHDGFPTWNNEACFFGENYRMSELSAAIGRVQLRKSRSLLKQLRELKAQLRHNLAAMGLHLRRMPDPEGDCGVAECFYAGDEQVRNEIIARLKSANVLATPSYNSAVYENRMFYNRRVAHSSGSPFAQSRVGYEPGLCPAAERLARLSVWIPVIPLYDMDTIETISEAVQHIMASYEGGK</sequence>
<dbReference type="InterPro" id="IPR000653">
    <property type="entry name" value="DegT/StrS_aminotransferase"/>
</dbReference>
<keyword evidence="2" id="KW-0032">Aminotransferase</keyword>
<keyword evidence="2" id="KW-0808">Transferase</keyword>
<dbReference type="Gene3D" id="3.90.1150.10">
    <property type="entry name" value="Aspartate Aminotransferase, domain 1"/>
    <property type="match status" value="1"/>
</dbReference>
<evidence type="ECO:0000256" key="1">
    <source>
        <dbReference type="RuleBase" id="RU004508"/>
    </source>
</evidence>
<dbReference type="RefSeq" id="WP_373952397.1">
    <property type="nucleotide sequence ID" value="NZ_JBHDLN010000006.1"/>
</dbReference>
<dbReference type="SUPFAM" id="SSF53383">
    <property type="entry name" value="PLP-dependent transferases"/>
    <property type="match status" value="1"/>
</dbReference>
<dbReference type="Proteomes" id="UP001575622">
    <property type="component" value="Unassembled WGS sequence"/>
</dbReference>
<dbReference type="InterPro" id="IPR015422">
    <property type="entry name" value="PyrdxlP-dep_Trfase_small"/>
</dbReference>
<reference evidence="2 3" key="1">
    <citation type="submission" date="2024-09" db="EMBL/GenBank/DDBJ databases">
        <authorList>
            <person name="Makale K.P.P."/>
            <person name="Makhzoum A."/>
            <person name="Rantong G."/>
            <person name="Rahube T.O."/>
        </authorList>
    </citation>
    <scope>NUCLEOTIDE SEQUENCE [LARGE SCALE GENOMIC DNA]</scope>
    <source>
        <strain evidence="2 3">KM_D13</strain>
    </source>
</reference>
<keyword evidence="3" id="KW-1185">Reference proteome</keyword>
<name>A0ABV4V2E1_9BACL</name>
<accession>A0ABV4V2E1</accession>
<protein>
    <submittedName>
        <fullName evidence="2">DegT/DnrJ/EryC1/StrS family aminotransferase</fullName>
    </submittedName>
</protein>
<dbReference type="InterPro" id="IPR015421">
    <property type="entry name" value="PyrdxlP-dep_Trfase_major"/>
</dbReference>
<dbReference type="PANTHER" id="PTHR30244:SF34">
    <property type="entry name" value="DTDP-4-AMINO-4,6-DIDEOXYGALACTOSE TRANSAMINASE"/>
    <property type="match status" value="1"/>
</dbReference>
<gene>
    <name evidence="2" type="ORF">ACEU3E_15190</name>
</gene>
<proteinExistence type="inferred from homology"/>
<dbReference type="Gene3D" id="3.40.640.10">
    <property type="entry name" value="Type I PLP-dependent aspartate aminotransferase-like (Major domain)"/>
    <property type="match status" value="1"/>
</dbReference>
<dbReference type="CDD" id="cd00616">
    <property type="entry name" value="AHBA_syn"/>
    <property type="match status" value="1"/>
</dbReference>
<comment type="similarity">
    <text evidence="1">Belongs to the DegT/DnrJ/EryC1 family.</text>
</comment>
<comment type="caution">
    <text evidence="2">The sequence shown here is derived from an EMBL/GenBank/DDBJ whole genome shotgun (WGS) entry which is preliminary data.</text>
</comment>
<dbReference type="EMBL" id="JBHDLN010000006">
    <property type="protein sequence ID" value="MFB0843524.1"/>
    <property type="molecule type" value="Genomic_DNA"/>
</dbReference>
<dbReference type="GO" id="GO:0008483">
    <property type="term" value="F:transaminase activity"/>
    <property type="evidence" value="ECO:0007669"/>
    <property type="project" value="UniProtKB-KW"/>
</dbReference>
<evidence type="ECO:0000313" key="3">
    <source>
        <dbReference type="Proteomes" id="UP001575622"/>
    </source>
</evidence>
<keyword evidence="1" id="KW-0663">Pyridoxal phosphate</keyword>
<dbReference type="Pfam" id="PF01041">
    <property type="entry name" value="DegT_DnrJ_EryC1"/>
    <property type="match status" value="1"/>
</dbReference>